<dbReference type="RefSeq" id="WP_274152260.1">
    <property type="nucleotide sequence ID" value="NZ_CP117812.1"/>
</dbReference>
<dbReference type="InterPro" id="IPR011050">
    <property type="entry name" value="Pectin_lyase_fold/virulence"/>
</dbReference>
<protein>
    <submittedName>
        <fullName evidence="2">Right-handed parallel beta-helix repeat-containing protein</fullName>
    </submittedName>
</protein>
<dbReference type="Gene3D" id="2.160.20.10">
    <property type="entry name" value="Single-stranded right-handed beta-helix, Pectin lyase-like"/>
    <property type="match status" value="1"/>
</dbReference>
<gene>
    <name evidence="2" type="ORF">PQO03_17915</name>
</gene>
<dbReference type="Proteomes" id="UP001214250">
    <property type="component" value="Chromosome 2"/>
</dbReference>
<dbReference type="SUPFAM" id="SSF51126">
    <property type="entry name" value="Pectin lyase-like"/>
    <property type="match status" value="1"/>
</dbReference>
<accession>A0ABY7VWY3</accession>
<evidence type="ECO:0000313" key="3">
    <source>
        <dbReference type="Proteomes" id="UP001214250"/>
    </source>
</evidence>
<dbReference type="EMBL" id="CP117812">
    <property type="protein sequence ID" value="WDE97705.1"/>
    <property type="molecule type" value="Genomic_DNA"/>
</dbReference>
<dbReference type="PANTHER" id="PTHR36453:SF1">
    <property type="entry name" value="RIGHT HANDED BETA HELIX DOMAIN-CONTAINING PROTEIN"/>
    <property type="match status" value="1"/>
</dbReference>
<dbReference type="Pfam" id="PF13229">
    <property type="entry name" value="Beta_helix"/>
    <property type="match status" value="1"/>
</dbReference>
<evidence type="ECO:0000313" key="2">
    <source>
        <dbReference type="EMBL" id="WDE97705.1"/>
    </source>
</evidence>
<name>A0ABY7VWY3_9BACT</name>
<proteinExistence type="predicted"/>
<keyword evidence="3" id="KW-1185">Reference proteome</keyword>
<organism evidence="2 3">
    <name type="scientific">Lentisphaera profundi</name>
    <dbReference type="NCBI Taxonomy" id="1658616"/>
    <lineage>
        <taxon>Bacteria</taxon>
        <taxon>Pseudomonadati</taxon>
        <taxon>Lentisphaerota</taxon>
        <taxon>Lentisphaeria</taxon>
        <taxon>Lentisphaerales</taxon>
        <taxon>Lentisphaeraceae</taxon>
        <taxon>Lentisphaera</taxon>
    </lineage>
</organism>
<reference evidence="2 3" key="1">
    <citation type="submission" date="2023-02" db="EMBL/GenBank/DDBJ databases">
        <title>Genome sequence of Lentisphaera profundi SAORIC-696.</title>
        <authorList>
            <person name="Kim e."/>
            <person name="Cho J.-C."/>
            <person name="Choi A."/>
            <person name="Kang I."/>
        </authorList>
    </citation>
    <scope>NUCLEOTIDE SEQUENCE [LARGE SCALE GENOMIC DNA]</scope>
    <source>
        <strain evidence="2 3">SAORIC-696</strain>
    </source>
</reference>
<dbReference type="PANTHER" id="PTHR36453">
    <property type="entry name" value="SECRETED PROTEIN-RELATED"/>
    <property type="match status" value="1"/>
</dbReference>
<sequence length="789" mass="88653">MKCSSLMKPVLTEFTPKLLKCWIHFTYNKPIKQKKNMKKNISIILLLLFGNISLATANDNFKDQLKAADALFSNSRDQAQEAYRDLLDQIPEKYEPFRSLIILRLAYTTRQADRMKVLKHLDQLTYVPEHHALAAKEMIAEIKGRDNPGHQKTAIPVLPKVDLRIDVSLNGKIDNLGDALIAARKAKSKGKSVEIVLASGTYLQKETLELNEQDTGLIIRSADTQNPAIISGGLRLKKWSKELSPAALNRLPESSKTKVLACDLKANGADEIHELLMGGVFDKRPGAVVTSKSQKTTTSIAIPELFYNGEAQGLARWPNDKTTKLPINKKPKKANPYFKRWNNESDLWLHGYFGVHWADTYQKFERVHRDGKISIVPPVHPFGFKLGDGQVVNALCELDQPGEWHFDSKNNLIHYLPPSGFDPTQCVLSSFGTPIIAKDCDNLQIRDLNINYICGDAMIMLDCDKLLIKGVNIEHCSGYGLKSIGGIKQLIHSCKIASMGCGGLIVKSGDWTSLTPGHSIIENCQISGMSRINRTYTPALNLNGMAFKIRHNLFLDIPSSALSFQVCDTLVELNTFRNCVYESGDQGAIDIYANPLARGNIIRWNLFDDIIAEHQDKLGAAGIRLDDYVSGFMISENIFRMGGQGSYGMFFGAVQINKGWDNYIEGNIIIDWPRAVSGRTGVREMWDTMKHHKHTQQRLKSVNWKSEAWQKKYPRVRDIMDRERHSNYLADNQQFGAGDWHGVANSMNVANIRGPEDFHGESLNSIKYFLSPWHQIPVDLIGPYDSTNN</sequence>
<dbReference type="InterPro" id="IPR012334">
    <property type="entry name" value="Pectin_lyas_fold"/>
</dbReference>
<feature type="domain" description="Right handed beta helix" evidence="1">
    <location>
        <begin position="435"/>
        <end position="593"/>
    </location>
</feature>
<dbReference type="InterPro" id="IPR039448">
    <property type="entry name" value="Beta_helix"/>
</dbReference>
<evidence type="ECO:0000259" key="1">
    <source>
        <dbReference type="Pfam" id="PF13229"/>
    </source>
</evidence>